<evidence type="ECO:0000259" key="2">
    <source>
        <dbReference type="Pfam" id="PF00675"/>
    </source>
</evidence>
<dbReference type="SUPFAM" id="SSF63411">
    <property type="entry name" value="LuxS/MPP-like metallohydrolase"/>
    <property type="match status" value="1"/>
</dbReference>
<evidence type="ECO:0000256" key="1">
    <source>
        <dbReference type="ARBA" id="ARBA00007261"/>
    </source>
</evidence>
<comment type="caution">
    <text evidence="3">The sequence shown here is derived from an EMBL/GenBank/DDBJ whole genome shotgun (WGS) entry which is preliminary data.</text>
</comment>
<reference evidence="3" key="1">
    <citation type="journal article" date="2014" name="Front. Microbiol.">
        <title>High frequency of phylogenetically diverse reductive dehalogenase-homologous genes in deep subseafloor sedimentary metagenomes.</title>
        <authorList>
            <person name="Kawai M."/>
            <person name="Futagami T."/>
            <person name="Toyoda A."/>
            <person name="Takaki Y."/>
            <person name="Nishi S."/>
            <person name="Hori S."/>
            <person name="Arai W."/>
            <person name="Tsubouchi T."/>
            <person name="Morono Y."/>
            <person name="Uchiyama I."/>
            <person name="Ito T."/>
            <person name="Fujiyama A."/>
            <person name="Inagaki F."/>
            <person name="Takami H."/>
        </authorList>
    </citation>
    <scope>NUCLEOTIDE SEQUENCE</scope>
    <source>
        <strain evidence="3">Expedition CK06-06</strain>
    </source>
</reference>
<protein>
    <recommendedName>
        <fullName evidence="2">Peptidase M16 N-terminal domain-containing protein</fullName>
    </recommendedName>
</protein>
<evidence type="ECO:0000313" key="3">
    <source>
        <dbReference type="EMBL" id="GAF83220.1"/>
    </source>
</evidence>
<dbReference type="Gene3D" id="3.30.830.10">
    <property type="entry name" value="Metalloenzyme, LuxS/M16 peptidase-like"/>
    <property type="match status" value="1"/>
</dbReference>
<feature type="non-terminal residue" evidence="3">
    <location>
        <position position="199"/>
    </location>
</feature>
<dbReference type="Pfam" id="PF00675">
    <property type="entry name" value="Peptidase_M16"/>
    <property type="match status" value="1"/>
</dbReference>
<organism evidence="3">
    <name type="scientific">marine sediment metagenome</name>
    <dbReference type="NCBI Taxonomy" id="412755"/>
    <lineage>
        <taxon>unclassified sequences</taxon>
        <taxon>metagenomes</taxon>
        <taxon>ecological metagenomes</taxon>
    </lineage>
</organism>
<dbReference type="InterPro" id="IPR050361">
    <property type="entry name" value="MPP/UQCRC_Complex"/>
</dbReference>
<dbReference type="EMBL" id="BARS01002236">
    <property type="protein sequence ID" value="GAF83220.1"/>
    <property type="molecule type" value="Genomic_DNA"/>
</dbReference>
<feature type="domain" description="Peptidase M16 N-terminal" evidence="2">
    <location>
        <begin position="16"/>
        <end position="149"/>
    </location>
</feature>
<dbReference type="PANTHER" id="PTHR11851">
    <property type="entry name" value="METALLOPROTEASE"/>
    <property type="match status" value="1"/>
</dbReference>
<proteinExistence type="inferred from homology"/>
<dbReference type="InterPro" id="IPR011765">
    <property type="entry name" value="Pept_M16_N"/>
</dbReference>
<sequence>MSSKFEVIKLNGYHILLNKIADAKICKVEALIDDGFINETVKTSGIAHLIEHLLLDSWSKCKQYKSCNKLLTKYGVSVNAETHANMVCYYIEGLQEHLEIMVTYVFSLILKPEFNKGRLNKEKQAVVNELMRFNKQDVDLYNAQNEALYINEGLRNSENVDLQIKNLKNITMGKIKEWVYKYYDTNSIVFVISGNFKKN</sequence>
<dbReference type="AlphaFoldDB" id="X0U407"/>
<accession>X0U407</accession>
<dbReference type="GO" id="GO:0046872">
    <property type="term" value="F:metal ion binding"/>
    <property type="evidence" value="ECO:0007669"/>
    <property type="project" value="InterPro"/>
</dbReference>
<name>X0U407_9ZZZZ</name>
<comment type="similarity">
    <text evidence="1">Belongs to the peptidase M16 family.</text>
</comment>
<dbReference type="InterPro" id="IPR011249">
    <property type="entry name" value="Metalloenz_LuxS/M16"/>
</dbReference>
<gene>
    <name evidence="3" type="ORF">S01H1_04218</name>
</gene>
<dbReference type="PANTHER" id="PTHR11851:SF49">
    <property type="entry name" value="MITOCHONDRIAL-PROCESSING PEPTIDASE SUBUNIT ALPHA"/>
    <property type="match status" value="1"/>
</dbReference>